<keyword evidence="2" id="KW-1133">Transmembrane helix</keyword>
<keyword evidence="4" id="KW-1185">Reference proteome</keyword>
<dbReference type="EMBL" id="FORT01000005">
    <property type="protein sequence ID" value="SFJ77416.1"/>
    <property type="molecule type" value="Genomic_DNA"/>
</dbReference>
<organism evidence="3 4">
    <name type="scientific">Brevibacillus centrosporus</name>
    <dbReference type="NCBI Taxonomy" id="54910"/>
    <lineage>
        <taxon>Bacteria</taxon>
        <taxon>Bacillati</taxon>
        <taxon>Bacillota</taxon>
        <taxon>Bacilli</taxon>
        <taxon>Bacillales</taxon>
        <taxon>Paenibacillaceae</taxon>
        <taxon>Brevibacillus</taxon>
    </lineage>
</organism>
<feature type="compositionally biased region" description="Basic residues" evidence="1">
    <location>
        <begin position="1"/>
        <end position="14"/>
    </location>
</feature>
<evidence type="ECO:0000256" key="2">
    <source>
        <dbReference type="SAM" id="Phobius"/>
    </source>
</evidence>
<gene>
    <name evidence="3" type="ORF">SAMN05518846_105226</name>
</gene>
<dbReference type="Proteomes" id="UP000198915">
    <property type="component" value="Unassembled WGS sequence"/>
</dbReference>
<accession>A0A1I3U6C5</accession>
<protein>
    <submittedName>
        <fullName evidence="3">Conserved membrane protein YqhR</fullName>
    </submittedName>
</protein>
<dbReference type="Pfam" id="PF11085">
    <property type="entry name" value="YqhR"/>
    <property type="match status" value="1"/>
</dbReference>
<feature type="region of interest" description="Disordered" evidence="1">
    <location>
        <begin position="1"/>
        <end position="28"/>
    </location>
</feature>
<evidence type="ECO:0000313" key="3">
    <source>
        <dbReference type="EMBL" id="SFJ77416.1"/>
    </source>
</evidence>
<proteinExistence type="predicted"/>
<keyword evidence="2" id="KW-0472">Membrane</keyword>
<feature type="compositionally biased region" description="Basic and acidic residues" evidence="1">
    <location>
        <begin position="16"/>
        <end position="27"/>
    </location>
</feature>
<dbReference type="AlphaFoldDB" id="A0A1I3U6C5"/>
<evidence type="ECO:0000313" key="4">
    <source>
        <dbReference type="Proteomes" id="UP000198915"/>
    </source>
</evidence>
<sequence length="164" mass="18370">MDATKTRRSFRGLRGRQSEQHRQEQRTEQSASKKILEVALWGTIFWGIIRLTAHFLNLTPYGLGSFARPILAGIDEKSLAALGLGVIFLFVESLIVSAIFSTLFGKLRVWWSGLVLGAVMLLVAGFFFRIGNWEMSTLSTEAAWYLSYGLFIGMTLTLEASDEE</sequence>
<evidence type="ECO:0000256" key="1">
    <source>
        <dbReference type="SAM" id="MobiDB-lite"/>
    </source>
</evidence>
<feature type="transmembrane region" description="Helical" evidence="2">
    <location>
        <begin position="109"/>
        <end position="130"/>
    </location>
</feature>
<reference evidence="4" key="1">
    <citation type="submission" date="2016-10" db="EMBL/GenBank/DDBJ databases">
        <authorList>
            <person name="Varghese N."/>
            <person name="Submissions S."/>
        </authorList>
    </citation>
    <scope>NUCLEOTIDE SEQUENCE [LARGE SCALE GENOMIC DNA]</scope>
    <source>
        <strain evidence="4">OK042</strain>
    </source>
</reference>
<name>A0A1I3U6C5_9BACL</name>
<dbReference type="InterPro" id="IPR024563">
    <property type="entry name" value="YqhR"/>
</dbReference>
<feature type="transmembrane region" description="Helical" evidence="2">
    <location>
        <begin position="38"/>
        <end position="58"/>
    </location>
</feature>
<keyword evidence="2" id="KW-0812">Transmembrane</keyword>
<dbReference type="STRING" id="1884381.SAMN05518846_105226"/>
<feature type="transmembrane region" description="Helical" evidence="2">
    <location>
        <begin position="79"/>
        <end position="103"/>
    </location>
</feature>